<evidence type="ECO:0000313" key="2">
    <source>
        <dbReference type="EMBL" id="KAK9100597.1"/>
    </source>
</evidence>
<dbReference type="AlphaFoldDB" id="A0AAP0EYN7"/>
<evidence type="ECO:0000256" key="1">
    <source>
        <dbReference type="SAM" id="MobiDB-lite"/>
    </source>
</evidence>
<proteinExistence type="predicted"/>
<evidence type="ECO:0000313" key="3">
    <source>
        <dbReference type="Proteomes" id="UP001419268"/>
    </source>
</evidence>
<organism evidence="2 3">
    <name type="scientific">Stephania cephalantha</name>
    <dbReference type="NCBI Taxonomy" id="152367"/>
    <lineage>
        <taxon>Eukaryota</taxon>
        <taxon>Viridiplantae</taxon>
        <taxon>Streptophyta</taxon>
        <taxon>Embryophyta</taxon>
        <taxon>Tracheophyta</taxon>
        <taxon>Spermatophyta</taxon>
        <taxon>Magnoliopsida</taxon>
        <taxon>Ranunculales</taxon>
        <taxon>Menispermaceae</taxon>
        <taxon>Menispermoideae</taxon>
        <taxon>Cissampelideae</taxon>
        <taxon>Stephania</taxon>
    </lineage>
</organism>
<dbReference type="Proteomes" id="UP001419268">
    <property type="component" value="Unassembled WGS sequence"/>
</dbReference>
<comment type="caution">
    <text evidence="2">The sequence shown here is derived from an EMBL/GenBank/DDBJ whole genome shotgun (WGS) entry which is preliminary data.</text>
</comment>
<feature type="compositionally biased region" description="Low complexity" evidence="1">
    <location>
        <begin position="1"/>
        <end position="12"/>
    </location>
</feature>
<feature type="region of interest" description="Disordered" evidence="1">
    <location>
        <begin position="1"/>
        <end position="70"/>
    </location>
</feature>
<reference evidence="2 3" key="1">
    <citation type="submission" date="2024-01" db="EMBL/GenBank/DDBJ databases">
        <title>Genome assemblies of Stephania.</title>
        <authorList>
            <person name="Yang L."/>
        </authorList>
    </citation>
    <scope>NUCLEOTIDE SEQUENCE [LARGE SCALE GENOMIC DNA]</scope>
    <source>
        <strain evidence="2">JXDWG</strain>
        <tissue evidence="2">Leaf</tissue>
    </source>
</reference>
<keyword evidence="3" id="KW-1185">Reference proteome</keyword>
<gene>
    <name evidence="2" type="ORF">Scep_024027</name>
</gene>
<accession>A0AAP0EYN7</accession>
<sequence length="122" mass="12919">MLAASEADAGAAGEEHDSSSCGSSKGGGAAPAAVQRRQRATAAALTRDSGGAGEWQRQRRRRGSDVGSAAATMCQVSGAHIKTRARRFEDDSRFLEGTKGRYREFTNAFRSVERSDKLGQAL</sequence>
<dbReference type="EMBL" id="JBBNAG010000010">
    <property type="protein sequence ID" value="KAK9100597.1"/>
    <property type="molecule type" value="Genomic_DNA"/>
</dbReference>
<feature type="compositionally biased region" description="Low complexity" evidence="1">
    <location>
        <begin position="30"/>
        <end position="47"/>
    </location>
</feature>
<protein>
    <submittedName>
        <fullName evidence="2">Uncharacterized protein</fullName>
    </submittedName>
</protein>
<name>A0AAP0EYN7_9MAGN</name>